<dbReference type="RefSeq" id="YP_010781538.1">
    <property type="nucleotide sequence ID" value="NC_075039.1"/>
</dbReference>
<dbReference type="Gene3D" id="3.30.70.1010">
    <property type="entry name" value="Translation elongation factor EF1B, gamma chain, conserved domain"/>
    <property type="match status" value="1"/>
</dbReference>
<protein>
    <recommendedName>
        <fullName evidence="1">EF-1-gamma C-terminal domain-containing protein</fullName>
    </recommendedName>
</protein>
<sequence length="161" mass="18594">MADDKEIEETFEQPTTKLPITVSLEPCKKKFFDGDLEAFSTDLKSGNFKVYSGEYVDAADYEGRPEFIVKNLVNGFSHQLDSKRKYLFTAFKCTKTDGKYNITAVWICNSTMPVDQVVPEMYTYFTWEELDVNNDTHFDKILSTFVKNENDDNVVIVSYCH</sequence>
<organism evidence="2">
    <name type="scientific">Tupanvirus soda lake</name>
    <dbReference type="NCBI Taxonomy" id="2126985"/>
    <lineage>
        <taxon>Viruses</taxon>
        <taxon>Varidnaviria</taxon>
        <taxon>Bamfordvirae</taxon>
        <taxon>Nucleocytoviricota</taxon>
        <taxon>Megaviricetes</taxon>
        <taxon>Imitervirales</taxon>
        <taxon>Mimiviridae</taxon>
        <taxon>Megamimivirinae</taxon>
        <taxon>Tupanvirus</taxon>
        <taxon>Tupanvirus salinum</taxon>
    </lineage>
</organism>
<evidence type="ECO:0000259" key="1">
    <source>
        <dbReference type="Pfam" id="PF00647"/>
    </source>
</evidence>
<proteinExistence type="predicted"/>
<name>A0A6N1NJ50_9VIRU</name>
<dbReference type="SUPFAM" id="SSF89942">
    <property type="entry name" value="eEF1-gamma domain"/>
    <property type="match status" value="1"/>
</dbReference>
<dbReference type="GeneID" id="80518302"/>
<reference evidence="2" key="1">
    <citation type="submission" date="2017-01" db="EMBL/GenBank/DDBJ databases">
        <authorList>
            <person name="Assis F.L."/>
            <person name="Abrahao J.S."/>
            <person name="Silva L."/>
            <person name="Khalil J.B."/>
            <person name="Rodrigues R."/>
            <person name="Silva L.S."/>
            <person name="Arantes T."/>
            <person name="Boratto P."/>
            <person name="Andrade M."/>
            <person name="Kroon E.G."/>
            <person name="Ribeiro B."/>
            <person name="Bergier I."/>
            <person name="Seligmann H."/>
            <person name="Ghigo E."/>
            <person name="Colson P."/>
            <person name="Levasseur A."/>
            <person name="Raoult D."/>
            <person name="Scola B.L."/>
        </authorList>
    </citation>
    <scope>NUCLEOTIDE SEQUENCE</scope>
    <source>
        <strain evidence="2">Soda lake</strain>
    </source>
</reference>
<dbReference type="Pfam" id="PF00647">
    <property type="entry name" value="EF1G"/>
    <property type="match status" value="1"/>
</dbReference>
<reference evidence="2" key="2">
    <citation type="journal article" date="2018" name="Nat. Commun.">
        <title>Tailed giant Tupanvirus possesses the most complete translational apparatus of the known virosphere.</title>
        <authorList>
            <person name="Abrahao J."/>
            <person name="Silva L."/>
            <person name="Silva L.S."/>
            <person name="Khalil J.Y.B."/>
            <person name="Rodrigues R."/>
            <person name="Arantes T."/>
            <person name="Assis F."/>
            <person name="Boratto P."/>
            <person name="Andrade M."/>
            <person name="Kroon E.G."/>
            <person name="Ribeiro B."/>
            <person name="Bergier I."/>
            <person name="Seligmann H."/>
            <person name="Ghigo E."/>
            <person name="Colson P."/>
            <person name="Levasseur A."/>
            <person name="Kroemer G."/>
            <person name="Raoult D."/>
            <person name="La Scola B."/>
        </authorList>
    </citation>
    <scope>NUCLEOTIDE SEQUENCE [LARGE SCALE GENOMIC DNA]</scope>
    <source>
        <strain evidence="2">Soda lake</strain>
    </source>
</reference>
<feature type="domain" description="EF-1-gamma C-terminal" evidence="1">
    <location>
        <begin position="28"/>
        <end position="109"/>
    </location>
</feature>
<dbReference type="InterPro" id="IPR036433">
    <property type="entry name" value="EF1B_G_C_sf"/>
</dbReference>
<dbReference type="InterPro" id="IPR001662">
    <property type="entry name" value="EF1B_G_C"/>
</dbReference>
<dbReference type="EMBL" id="KY523104">
    <property type="protein sequence ID" value="QKU34885.1"/>
    <property type="molecule type" value="Genomic_DNA"/>
</dbReference>
<evidence type="ECO:0000313" key="2">
    <source>
        <dbReference type="EMBL" id="QKU34885.1"/>
    </source>
</evidence>
<dbReference type="KEGG" id="vg:80518302"/>
<accession>A0A6N1NJ50</accession>